<evidence type="ECO:0000313" key="2">
    <source>
        <dbReference type="Proteomes" id="UP000785679"/>
    </source>
</evidence>
<comment type="caution">
    <text evidence="1">The sequence shown here is derived from an EMBL/GenBank/DDBJ whole genome shotgun (WGS) entry which is preliminary data.</text>
</comment>
<dbReference type="EMBL" id="RRYP01011861">
    <property type="protein sequence ID" value="TNV77467.1"/>
    <property type="molecule type" value="Genomic_DNA"/>
</dbReference>
<organism evidence="1 2">
    <name type="scientific">Halteria grandinella</name>
    <dbReference type="NCBI Taxonomy" id="5974"/>
    <lineage>
        <taxon>Eukaryota</taxon>
        <taxon>Sar</taxon>
        <taxon>Alveolata</taxon>
        <taxon>Ciliophora</taxon>
        <taxon>Intramacronucleata</taxon>
        <taxon>Spirotrichea</taxon>
        <taxon>Stichotrichia</taxon>
        <taxon>Sporadotrichida</taxon>
        <taxon>Halteriidae</taxon>
        <taxon>Halteria</taxon>
    </lineage>
</organism>
<evidence type="ECO:0000313" key="1">
    <source>
        <dbReference type="EMBL" id="TNV77467.1"/>
    </source>
</evidence>
<gene>
    <name evidence="1" type="ORF">FGO68_gene7048</name>
</gene>
<name>A0A8J8NL38_HALGN</name>
<keyword evidence="2" id="KW-1185">Reference proteome</keyword>
<protein>
    <submittedName>
        <fullName evidence="1">Uncharacterized protein</fullName>
    </submittedName>
</protein>
<accession>A0A8J8NL38</accession>
<reference evidence="1" key="1">
    <citation type="submission" date="2019-06" db="EMBL/GenBank/DDBJ databases">
        <authorList>
            <person name="Zheng W."/>
        </authorList>
    </citation>
    <scope>NUCLEOTIDE SEQUENCE</scope>
    <source>
        <strain evidence="1">QDHG01</strain>
    </source>
</reference>
<sequence>MTQPSDYRQSLREHTVQDTYCCSLNIGDSTFSVNPNSIQTTPFNNTQCETPLKLINPFHIMIAIGPELLSIFICLRPNLMIYHAQQEPKISSKRNKSNCAPIIPSNPKAHFQTAPGNSAKYGQEYYRARCASNLITQPLHMSLTQILYRYQLNKRY</sequence>
<dbReference type="AlphaFoldDB" id="A0A8J8NL38"/>
<dbReference type="Proteomes" id="UP000785679">
    <property type="component" value="Unassembled WGS sequence"/>
</dbReference>
<proteinExistence type="predicted"/>